<comment type="caution">
    <text evidence="1">The sequence shown here is derived from an EMBL/GenBank/DDBJ whole genome shotgun (WGS) entry which is preliminary data.</text>
</comment>
<protein>
    <submittedName>
        <fullName evidence="1">Uncharacterized protein</fullName>
    </submittedName>
</protein>
<evidence type="ECO:0000313" key="1">
    <source>
        <dbReference type="EMBL" id="KAL2745907.1"/>
    </source>
</evidence>
<sequence length="123" mass="14931">MFLLSKNVFIIRSPRQRFHGRYYFSLTVKKARPPIDKIVRSLLTRHRSSLLHLIREVARLKQRFAINLWNEKLYYRLDDTIIYLSHSDTIIGKNLRYAEQIAKQYLISNNCIDYLTKFHRFIE</sequence>
<organism evidence="1 2">
    <name type="scientific">Vespula maculifrons</name>
    <name type="common">Eastern yellow jacket</name>
    <name type="synonym">Wasp</name>
    <dbReference type="NCBI Taxonomy" id="7453"/>
    <lineage>
        <taxon>Eukaryota</taxon>
        <taxon>Metazoa</taxon>
        <taxon>Ecdysozoa</taxon>
        <taxon>Arthropoda</taxon>
        <taxon>Hexapoda</taxon>
        <taxon>Insecta</taxon>
        <taxon>Pterygota</taxon>
        <taxon>Neoptera</taxon>
        <taxon>Endopterygota</taxon>
        <taxon>Hymenoptera</taxon>
        <taxon>Apocrita</taxon>
        <taxon>Aculeata</taxon>
        <taxon>Vespoidea</taxon>
        <taxon>Vespidae</taxon>
        <taxon>Vespinae</taxon>
        <taxon>Vespula</taxon>
    </lineage>
</organism>
<dbReference type="EMBL" id="JAYRBN010000039">
    <property type="protein sequence ID" value="KAL2745907.1"/>
    <property type="molecule type" value="Genomic_DNA"/>
</dbReference>
<gene>
    <name evidence="1" type="ORF">V1477_005825</name>
</gene>
<name>A0ABD2CLC2_VESMC</name>
<dbReference type="AlphaFoldDB" id="A0ABD2CLC2"/>
<keyword evidence="2" id="KW-1185">Reference proteome</keyword>
<proteinExistence type="predicted"/>
<accession>A0ABD2CLC2</accession>
<reference evidence="1 2" key="1">
    <citation type="journal article" date="2024" name="Ann. Entomol. Soc. Am.">
        <title>Genomic analyses of the southern and eastern yellowjacket wasps (Hymenoptera: Vespidae) reveal evolutionary signatures of social life.</title>
        <authorList>
            <person name="Catto M.A."/>
            <person name="Caine P.B."/>
            <person name="Orr S.E."/>
            <person name="Hunt B.G."/>
            <person name="Goodisman M.A.D."/>
        </authorList>
    </citation>
    <scope>NUCLEOTIDE SEQUENCE [LARGE SCALE GENOMIC DNA]</scope>
    <source>
        <strain evidence="1">232</strain>
        <tissue evidence="1">Head and thorax</tissue>
    </source>
</reference>
<dbReference type="Proteomes" id="UP001607303">
    <property type="component" value="Unassembled WGS sequence"/>
</dbReference>
<evidence type="ECO:0000313" key="2">
    <source>
        <dbReference type="Proteomes" id="UP001607303"/>
    </source>
</evidence>